<organism evidence="7 8">
    <name type="scientific">Daphnia magna</name>
    <dbReference type="NCBI Taxonomy" id="35525"/>
    <lineage>
        <taxon>Eukaryota</taxon>
        <taxon>Metazoa</taxon>
        <taxon>Ecdysozoa</taxon>
        <taxon>Arthropoda</taxon>
        <taxon>Crustacea</taxon>
        <taxon>Branchiopoda</taxon>
        <taxon>Diplostraca</taxon>
        <taxon>Cladocera</taxon>
        <taxon>Anomopoda</taxon>
        <taxon>Daphniidae</taxon>
        <taxon>Daphnia</taxon>
    </lineage>
</organism>
<dbReference type="Pfam" id="PF07766">
    <property type="entry name" value="LETM1_RBD"/>
    <property type="match status" value="1"/>
</dbReference>
<protein>
    <submittedName>
        <fullName evidence="7">LETM1 domain-containing protein 1</fullName>
    </submittedName>
</protein>
<dbReference type="GO" id="GO:0030003">
    <property type="term" value="P:intracellular monoatomic cation homeostasis"/>
    <property type="evidence" value="ECO:0007669"/>
    <property type="project" value="TreeGrafter"/>
</dbReference>
<accession>A0A0P5F9D7</accession>
<evidence type="ECO:0000313" key="7">
    <source>
        <dbReference type="EMBL" id="KZS17436.1"/>
    </source>
</evidence>
<keyword evidence="2" id="KW-0812">Transmembrane</keyword>
<name>A0A0P5F9D7_9CRUS</name>
<evidence type="ECO:0000256" key="2">
    <source>
        <dbReference type="ARBA" id="ARBA00022692"/>
    </source>
</evidence>
<reference evidence="7 8" key="1">
    <citation type="submission" date="2016-03" db="EMBL/GenBank/DDBJ databases">
        <title>EvidentialGene: Evidence-directed Construction of Genes on Genomes.</title>
        <authorList>
            <person name="Gilbert D.G."/>
            <person name="Choi J.-H."/>
            <person name="Mockaitis K."/>
            <person name="Colbourne J."/>
            <person name="Pfrender M."/>
        </authorList>
    </citation>
    <scope>NUCLEOTIDE SEQUENCE [LARGE SCALE GENOMIC DNA]</scope>
    <source>
        <strain evidence="7 8">Xinb3</strain>
        <tissue evidence="7">Complete organism</tissue>
    </source>
</reference>
<dbReference type="InterPro" id="IPR033122">
    <property type="entry name" value="LETM1-like_RBD"/>
</dbReference>
<keyword evidence="8" id="KW-1185">Reference proteome</keyword>
<gene>
    <name evidence="7" type="ORF">APZ42_016306</name>
</gene>
<comment type="subcellular location">
    <subcellularLocation>
        <location evidence="1">Mitochondrion inner membrane</location>
        <topology evidence="1">Single-pass membrane protein</topology>
    </subcellularLocation>
</comment>
<dbReference type="OrthoDB" id="73691at2759"/>
<keyword evidence="6" id="KW-0472">Membrane</keyword>
<dbReference type="InterPro" id="IPR044202">
    <property type="entry name" value="LETM1/MDM38-like"/>
</dbReference>
<evidence type="ECO:0000313" key="8">
    <source>
        <dbReference type="Proteomes" id="UP000076858"/>
    </source>
</evidence>
<proteinExistence type="predicted"/>
<evidence type="ECO:0000256" key="3">
    <source>
        <dbReference type="ARBA" id="ARBA00022792"/>
    </source>
</evidence>
<dbReference type="PANTHER" id="PTHR14009:SF13">
    <property type="entry name" value="LETM1 DOMAIN-CONTAINING PROTEIN 1"/>
    <property type="match status" value="1"/>
</dbReference>
<evidence type="ECO:0000256" key="1">
    <source>
        <dbReference type="ARBA" id="ARBA00004434"/>
    </source>
</evidence>
<comment type="caution">
    <text evidence="7">The sequence shown here is derived from an EMBL/GenBank/DDBJ whole genome shotgun (WGS) entry which is preliminary data.</text>
</comment>
<dbReference type="AlphaFoldDB" id="A0A0P5F9D7"/>
<dbReference type="GO" id="GO:0005743">
    <property type="term" value="C:mitochondrial inner membrane"/>
    <property type="evidence" value="ECO:0007669"/>
    <property type="project" value="UniProtKB-SubCell"/>
</dbReference>
<evidence type="ECO:0000256" key="4">
    <source>
        <dbReference type="ARBA" id="ARBA00022989"/>
    </source>
</evidence>
<keyword evidence="4" id="KW-1133">Transmembrane helix</keyword>
<dbReference type="EMBL" id="LRGB01000626">
    <property type="protein sequence ID" value="KZS17436.1"/>
    <property type="molecule type" value="Genomic_DNA"/>
</dbReference>
<keyword evidence="5" id="KW-0496">Mitochondrion</keyword>
<keyword evidence="3" id="KW-0999">Mitochondrion inner membrane</keyword>
<dbReference type="Proteomes" id="UP000076858">
    <property type="component" value="Unassembled WGS sequence"/>
</dbReference>
<sequence length="351" mass="40939">MFSNCRRILSCGRISHHLFPRNGSNNSTVKKRVQDVGHKVSKEIKSYALTKYVDYVRNYDKILEVRFPKAMKVYRVFSVGIKDLYQDTKAFVKVKNLIRNAKKNGGGIHCLGLKDMEIFYRMPREMLRVSPVLLISALPFANYIIFPLAYLLPKQLLSSHFWSLQQRRDFALHDHKKCVQHFRPVFRCMQARISSVSEKNLEEKLSKILSKLASGVHPTVEEILDLKILFQGEPFHLNCLYPRHKNQLLKVHGMHTLWSRRRRLSQRAEEILNKDRALKREGVATLSLEELRSACFIRGLNPSNMRIEDMAKYLEQWIAVSVHIEPSTYSLILHCPILLAYNEPTNRVLIQ</sequence>
<dbReference type="GO" id="GO:0043022">
    <property type="term" value="F:ribosome binding"/>
    <property type="evidence" value="ECO:0007669"/>
    <property type="project" value="InterPro"/>
</dbReference>
<dbReference type="PROSITE" id="PS51758">
    <property type="entry name" value="LETM1_RBD"/>
    <property type="match status" value="1"/>
</dbReference>
<evidence type="ECO:0000256" key="5">
    <source>
        <dbReference type="ARBA" id="ARBA00023128"/>
    </source>
</evidence>
<evidence type="ECO:0000256" key="6">
    <source>
        <dbReference type="ARBA" id="ARBA00023136"/>
    </source>
</evidence>
<dbReference type="PANTHER" id="PTHR14009">
    <property type="entry name" value="LEUCINE ZIPPER-EF-HAND CONTAINING TRANSMEMBRANE PROTEIN"/>
    <property type="match status" value="1"/>
</dbReference>